<dbReference type="GO" id="GO:0022857">
    <property type="term" value="F:transmembrane transporter activity"/>
    <property type="evidence" value="ECO:0007669"/>
    <property type="project" value="InterPro"/>
</dbReference>
<feature type="transmembrane region" description="Helical" evidence="5">
    <location>
        <begin position="336"/>
        <end position="355"/>
    </location>
</feature>
<evidence type="ECO:0000256" key="4">
    <source>
        <dbReference type="ARBA" id="ARBA00023136"/>
    </source>
</evidence>
<dbReference type="InterPro" id="IPR020846">
    <property type="entry name" value="MFS_dom"/>
</dbReference>
<keyword evidence="4 5" id="KW-0472">Membrane</keyword>
<evidence type="ECO:0000256" key="1">
    <source>
        <dbReference type="ARBA" id="ARBA00004651"/>
    </source>
</evidence>
<dbReference type="InterPro" id="IPR011701">
    <property type="entry name" value="MFS"/>
</dbReference>
<sequence>MVGPYRGLFSTPGAKGFVIAGFIGRMPMSMLGIGVVLLISALTGSYATAGAISATVSISYAVAAPLSGRLVDRYGQARVLVPLVLLHGAALVTLMLLAEYDAPLWTLFASGVVVGGAATSLGSMVRARWSHLLGRSARLHTAFSFESVADEVIFVAGPALVTGLTTLVNLYAGLILALVSTVVGTIAFALQRGTEPPVRPAGQQSGSPITIPGVALLSCVFLAMGSVFGSVDLTTVAFAEEHGAKAVSGLLLGAFASGSMVSGLWFGFRDWKITLRQRFVRGLAVFAVGLTPILLVGDTRIMAVVLFFAGLAISPTVITGYALVERLVPGHLLTEGMSWISTAVGFGVAIGAWAAGRLTDTFGPSNAYAFSFGCALLAVAIGIGGNTLLRTPELATTEARTTAS</sequence>
<comment type="caution">
    <text evidence="7">The sequence shown here is derived from an EMBL/GenBank/DDBJ whole genome shotgun (WGS) entry which is preliminary data.</text>
</comment>
<reference evidence="7 8" key="1">
    <citation type="submission" date="2018-06" db="EMBL/GenBank/DDBJ databases">
        <title>Sphaerisporangium craniellae sp. nov., isolated from a marine sponge in the South China Sea.</title>
        <authorList>
            <person name="Li L."/>
        </authorList>
    </citation>
    <scope>NUCLEOTIDE SEQUENCE [LARGE SCALE GENOMIC DNA]</scope>
    <source>
        <strain evidence="7 8">CCTCC AA 208026</strain>
    </source>
</reference>
<feature type="transmembrane region" description="Helical" evidence="5">
    <location>
        <begin position="79"/>
        <end position="98"/>
    </location>
</feature>
<feature type="transmembrane region" description="Helical" evidence="5">
    <location>
        <begin position="279"/>
        <end position="295"/>
    </location>
</feature>
<feature type="transmembrane region" description="Helical" evidence="5">
    <location>
        <begin position="301"/>
        <end position="324"/>
    </location>
</feature>
<dbReference type="Proteomes" id="UP000253094">
    <property type="component" value="Unassembled WGS sequence"/>
</dbReference>
<feature type="transmembrane region" description="Helical" evidence="5">
    <location>
        <begin position="211"/>
        <end position="231"/>
    </location>
</feature>
<dbReference type="PANTHER" id="PTHR23542:SF1">
    <property type="entry name" value="MAJOR FACILITATOR SUPERFAMILY (MFS) PROFILE DOMAIN-CONTAINING PROTEIN"/>
    <property type="match status" value="1"/>
</dbReference>
<dbReference type="Gene3D" id="1.20.1250.20">
    <property type="entry name" value="MFS general substrate transporter like domains"/>
    <property type="match status" value="1"/>
</dbReference>
<dbReference type="EMBL" id="QOIL01000007">
    <property type="protein sequence ID" value="RCG30703.1"/>
    <property type="molecule type" value="Genomic_DNA"/>
</dbReference>
<keyword evidence="2 5" id="KW-0812">Transmembrane</keyword>
<evidence type="ECO:0000313" key="8">
    <source>
        <dbReference type="Proteomes" id="UP000253094"/>
    </source>
</evidence>
<evidence type="ECO:0000256" key="3">
    <source>
        <dbReference type="ARBA" id="ARBA00022989"/>
    </source>
</evidence>
<evidence type="ECO:0000256" key="5">
    <source>
        <dbReference type="SAM" id="Phobius"/>
    </source>
</evidence>
<evidence type="ECO:0000259" key="6">
    <source>
        <dbReference type="PROSITE" id="PS50850"/>
    </source>
</evidence>
<dbReference type="AlphaFoldDB" id="A0A367FJY0"/>
<feature type="transmembrane region" description="Helical" evidence="5">
    <location>
        <begin position="170"/>
        <end position="190"/>
    </location>
</feature>
<gene>
    <name evidence="7" type="ORF">DQ384_14905</name>
</gene>
<dbReference type="Pfam" id="PF07690">
    <property type="entry name" value="MFS_1"/>
    <property type="match status" value="1"/>
</dbReference>
<dbReference type="InterPro" id="IPR036259">
    <property type="entry name" value="MFS_trans_sf"/>
</dbReference>
<organism evidence="7 8">
    <name type="scientific">Sphaerisporangium album</name>
    <dbReference type="NCBI Taxonomy" id="509200"/>
    <lineage>
        <taxon>Bacteria</taxon>
        <taxon>Bacillati</taxon>
        <taxon>Actinomycetota</taxon>
        <taxon>Actinomycetes</taxon>
        <taxon>Streptosporangiales</taxon>
        <taxon>Streptosporangiaceae</taxon>
        <taxon>Sphaerisporangium</taxon>
    </lineage>
</organism>
<dbReference type="GO" id="GO:0005886">
    <property type="term" value="C:plasma membrane"/>
    <property type="evidence" value="ECO:0007669"/>
    <property type="project" value="UniProtKB-SubCell"/>
</dbReference>
<feature type="transmembrane region" description="Helical" evidence="5">
    <location>
        <begin position="16"/>
        <end position="40"/>
    </location>
</feature>
<dbReference type="PANTHER" id="PTHR23542">
    <property type="match status" value="1"/>
</dbReference>
<dbReference type="SUPFAM" id="SSF103473">
    <property type="entry name" value="MFS general substrate transporter"/>
    <property type="match status" value="1"/>
</dbReference>
<accession>A0A367FJY0</accession>
<dbReference type="PROSITE" id="PS50850">
    <property type="entry name" value="MFS"/>
    <property type="match status" value="1"/>
</dbReference>
<dbReference type="OrthoDB" id="9180256at2"/>
<feature type="transmembrane region" description="Helical" evidence="5">
    <location>
        <begin position="246"/>
        <end position="267"/>
    </location>
</feature>
<feature type="domain" description="Major facilitator superfamily (MFS) profile" evidence="6">
    <location>
        <begin position="165"/>
        <end position="404"/>
    </location>
</feature>
<comment type="subcellular location">
    <subcellularLocation>
        <location evidence="1">Cell membrane</location>
        <topology evidence="1">Multi-pass membrane protein</topology>
    </subcellularLocation>
</comment>
<feature type="transmembrane region" description="Helical" evidence="5">
    <location>
        <begin position="367"/>
        <end position="389"/>
    </location>
</feature>
<keyword evidence="3 5" id="KW-1133">Transmembrane helix</keyword>
<feature type="transmembrane region" description="Helical" evidence="5">
    <location>
        <begin position="46"/>
        <end position="67"/>
    </location>
</feature>
<keyword evidence="8" id="KW-1185">Reference proteome</keyword>
<proteinExistence type="predicted"/>
<evidence type="ECO:0000256" key="2">
    <source>
        <dbReference type="ARBA" id="ARBA00022692"/>
    </source>
</evidence>
<protein>
    <submittedName>
        <fullName evidence="7">MFS transporter</fullName>
    </submittedName>
</protein>
<evidence type="ECO:0000313" key="7">
    <source>
        <dbReference type="EMBL" id="RCG30703.1"/>
    </source>
</evidence>
<name>A0A367FJY0_9ACTN</name>
<feature type="transmembrane region" description="Helical" evidence="5">
    <location>
        <begin position="143"/>
        <end position="164"/>
    </location>
</feature>
<feature type="transmembrane region" description="Helical" evidence="5">
    <location>
        <begin position="104"/>
        <end position="122"/>
    </location>
</feature>